<proteinExistence type="predicted"/>
<dbReference type="InterPro" id="IPR011050">
    <property type="entry name" value="Pectin_lyase_fold/virulence"/>
</dbReference>
<dbReference type="InterPro" id="IPR008638">
    <property type="entry name" value="FhaB/CdiA-like_TPS"/>
</dbReference>
<keyword evidence="2" id="KW-0964">Secreted</keyword>
<evidence type="ECO:0000256" key="4">
    <source>
        <dbReference type="SAM" id="SignalP"/>
    </source>
</evidence>
<organism evidence="6 7">
    <name type="scientific">Sphingomonas kyeonggiensis</name>
    <dbReference type="NCBI Taxonomy" id="1268553"/>
    <lineage>
        <taxon>Bacteria</taxon>
        <taxon>Pseudomonadati</taxon>
        <taxon>Pseudomonadota</taxon>
        <taxon>Alphaproteobacteria</taxon>
        <taxon>Sphingomonadales</taxon>
        <taxon>Sphingomonadaceae</taxon>
        <taxon>Sphingomonas</taxon>
    </lineage>
</organism>
<dbReference type="SMART" id="SM00710">
    <property type="entry name" value="PbH1"/>
    <property type="match status" value="24"/>
</dbReference>
<dbReference type="InterPro" id="IPR006626">
    <property type="entry name" value="PbH1"/>
</dbReference>
<dbReference type="Gene3D" id="2.160.20.10">
    <property type="entry name" value="Single-stranded right-handed beta-helix, Pectin lyase-like"/>
    <property type="match status" value="8"/>
</dbReference>
<evidence type="ECO:0000259" key="5">
    <source>
        <dbReference type="SMART" id="SM00912"/>
    </source>
</evidence>
<dbReference type="PANTHER" id="PTHR12338">
    <property type="entry name" value="AUTOTRANSPORTER"/>
    <property type="match status" value="1"/>
</dbReference>
<dbReference type="EMBL" id="JACHLN010000002">
    <property type="protein sequence ID" value="MBB4838580.1"/>
    <property type="molecule type" value="Genomic_DNA"/>
</dbReference>
<protein>
    <submittedName>
        <fullName evidence="6">Filamentous hemagglutinin family protein</fullName>
    </submittedName>
</protein>
<dbReference type="PANTHER" id="PTHR12338:SF8">
    <property type="entry name" value="HEME_HEMOPEXIN-BINDING PROTEIN"/>
    <property type="match status" value="1"/>
</dbReference>
<dbReference type="SMART" id="SM00912">
    <property type="entry name" value="Haemagg_act"/>
    <property type="match status" value="1"/>
</dbReference>
<keyword evidence="3 4" id="KW-0732">Signal</keyword>
<evidence type="ECO:0000256" key="2">
    <source>
        <dbReference type="ARBA" id="ARBA00022525"/>
    </source>
</evidence>
<gene>
    <name evidence="6" type="ORF">HNP52_001649</name>
</gene>
<feature type="chain" id="PRO_5031422333" evidence="4">
    <location>
        <begin position="43"/>
        <end position="3952"/>
    </location>
</feature>
<dbReference type="InterPro" id="IPR012334">
    <property type="entry name" value="Pectin_lyas_fold"/>
</dbReference>
<feature type="domain" description="Filamentous haemagglutinin FhaB/tRNA nuclease CdiA-like TPS" evidence="5">
    <location>
        <begin position="46"/>
        <end position="160"/>
    </location>
</feature>
<dbReference type="GO" id="GO:0005576">
    <property type="term" value="C:extracellular region"/>
    <property type="evidence" value="ECO:0007669"/>
    <property type="project" value="UniProtKB-SubCell"/>
</dbReference>
<evidence type="ECO:0000256" key="1">
    <source>
        <dbReference type="ARBA" id="ARBA00004613"/>
    </source>
</evidence>
<keyword evidence="7" id="KW-1185">Reference proteome</keyword>
<evidence type="ECO:0000313" key="6">
    <source>
        <dbReference type="EMBL" id="MBB4838580.1"/>
    </source>
</evidence>
<evidence type="ECO:0000256" key="3">
    <source>
        <dbReference type="ARBA" id="ARBA00022729"/>
    </source>
</evidence>
<feature type="signal peptide" evidence="4">
    <location>
        <begin position="1"/>
        <end position="42"/>
    </location>
</feature>
<sequence length="3952" mass="383912">MSKLHRAKAAIASSQASRRLKRSSLLVSAAVAAIMLANPAHAQLASNALPTGGDVVAGSATIGTPTPSSMTINQNTDRAVINWNTFDIGSGASVTFVQPSTTSIAVNRVISGAAPSEIAGQLNANGRVAILNPNGVLFSGTANVNVGSLIASTGDIDQTAFMSGGNLDITGATGGEIVVNGNINITAGNLGLAAFVAPTVRNSGVITATAGRVQLGGGTAFTLDLAGDGLLSIGVPASSALVENNGQIFAEGGRIQMSAKSAGAAVDNLVNTGTLSVDSATIDNGTIVLEAVGGSANLRGTVAANDRASISQNILISSDQAVNISGNLSGASGTVNITAPHIYGAGKVSTATALKLNLSNNGTDTTGLGNYINDALGVIGTTGFGTTIRLGAGVYRSGVRIDASDVTIDGQGVAKIGWTSGIENAIDIWGDYVTIKNLEISGPATSGYTSYAWGSTVSRGIFVNRYADTVQLLNNNIHDIRTGIIVDGRNTNTYLLNNTIDNTKSAISIQYTDGSNVTMTGNHGSTYGNEWGINLHLNGILQADGVTILPSQGSLGASTPLAEQQRLLALRAANGGMEVQNQAYSASNRTAVYVSTTGSDSNQGSRLGTLASVQAGVNAVVTGGTVNVADGTYNLSNTLFIQKSLTLLGASEAGTIFDASGLGVYGMRVHADNVSVGNFTLLAPSASSSSTYGMKVEVGAGDANGNARIDNFAISNVSISGSRKTGLDLNSVIGATIDNVNVTGALAGNGISITDSADILVRNSTTSNNAWGGLALYLANRPTGSDQQLTGITIEGNNSFGEANGLYLQDSSTLHNAGALSIAGFDSIVRNGEYIFFRTGLGNATSYAAALGASASVEGWAGTGGDNSFTVIAGMSIGAAARDVRAGGSINVGAGTYAENVVINKAGVSLLGAGRDVTTINGISGVGALGTVTLAAGSSNTTLSGFTINGIENGNPGSETAAVYLQQTNTGSRITGNRIVAAGDLGLVSEWGYAITGLVVDGNIITGKTYVGAAPATGDQFTVPNVSRQLVALGGGGVGGGISFTNNVVNGDSGLNTGVTIDSAGSTITGNSFATTTGGFGAMLRVRGAGATLTGNAFDMAGVAYTANGLYISDAALGTASFADLLAANTLTGAGAWSDLSATGYHTFSRNIQAAVNEAAPGAIVTIRPGDYLEGVTGVGYYGDAGAQSFGLYLYKDNITLRGVDAAGNAITDADDVAAFITARYQAGFGAQHFISGNGITIEGLGFKPAAAGDNKTVEVIGNAFTLRNSVIDNSGNQTAANLYIDDFNDPARTRLESFTITGNKFLGGTYASAMVVVAAGAGRTTDASNRVFANNSLTSSLTGMRGFQIQGYMPNTPWQQLYAGAVTVTGNSFDVDIPVRTVGLLSSAFAWDDVFRNNGNSFLRGGVLAYEGSSTSARATITAGGDPDIRITSTIDASIARAQAGDTVRILDGTYVLGAQLKIDRGIALIGQSQAGTILDGRTVNNGGGLGTIGVYADNTSLANFTLLGSTLSGGNYGIKVQPNPVSYAPSQRISNVTISDVTVKGSRRAELDINGAVGVTITNFTADGQNTEGAGVQITDSANVTLNGVHTLNNNWGGVALYQTNRAGGYDGQTTNISIDAAQNNFEEFNGLFSQLESTTQGFGQLNLTGYGYALRNTDHRANGGQFTYFRTTLQDATTFGLSLGFGYSTSLENYTGTGFSNIFTVVPGLTISAAARDVRTGGTINVAAGTYGANASITTNGVSLIGAAGAKIDASTSGSNGITINADGVTVSGFEIFGPADQSYVTYVWPTITRGIVVANGADNVTVTGNTITGVRNGILIDGRNTGTSLTNNVIDNTKSAISVQYTDGSNLNIAGNSEGAFGNEWGIITYLNGIWNGTTITPSAGALGPNTPLSEQARLLALAAANGGMAVYNQGYSAANRTRAYVTTSGTAGAQGSQRTLLNLQGGLDAVVSGGTVYIGGGTYNENVTLDAPRVLNMTSPITVNSLSFGAGAAGTNIGTSITATGDMNIASGMVLTGDTTLLAGGALNLGSVLSPYNLTLTGNTVSLGQSVLNSLSVTGTSIVAAPVYTVGSQQYDGATTLNGTYYAGDWFTVSGQATLAGDTSIIMTEGDIGIASLTGAHAFSASAGTRDVSLGQATGLASIAISADEIVTAGASTSGAQSYTGATTLNGTYTAGGAFTVNGATTLAGVTQVDTSTGNANIALGAITGATDLTLRAGSGNVVIGLASGLANLSVYGTSITTVGATTSGAQLYSGSLISLGGNFAAGSSLTFGGATQLTADANVDGNGSDTGFNVDFGTIAGNGHNLVATAHGGQLRFGTVSNVGTLTGTGGMILSQGASTNGAQTYNGGGSFSGTYATNGGAFTLNGSATLVGTYSTGGGAFAINGTSMLGGAMTVTTAGGNASFGNFASFGFSSPLTVNAGTGNVVLGTATGISTFTATGATIATAGMTSTGAQTYTGATTLAGTYTAGGAFTVNGATTIGANTSVTAGGNAGFGTIGGTGTLAIDGGANAVTLGAVTGLASLSATGATIATSGASTSGAQSYTGATTLNGSYATNGGAFTVTGAATTVNAVSVATSGGNASLGTVGGAGGLSVNAGSGNVTLGAVSGIASLSATGANIATAGATTIGAQSYTGATTLAGSYATNGSSFAVNGASTLGGNTSIATSGGSATLGTVGATGTGNSLSVNTGIGSLTLGAVSGLGTLTASGGSITTAGAVTSGAQSYTGSTNLNGTYAAGGAFTVNGATTLGGNASVTAGGNAVFGTIGGARALALAATGSVTLGAVNGLTSLSVTGTGIATNGAVTSGAQSYTGATLLRGNYTTNGGTFTVTGTSTLALGATNVTTQGGNASFRAIVGPNSALNLNAGTGNVTLGAVNGITSLTVTGATITTAGASTVGGQTYFGETRFGGNYSASNFSVLGNAILTGSTVMNTNIDGSIAMGSVIGNGSTSFSANAGGDGTVLVRSVTGVTDLSLTGRVVNNYGAVTSGSQSYTGSVSLAGEHSAGGDFTVNGATDLAEDTSVTAGGNASFGGAITGAQALTVGAGGNVTLGAVSGLTALSATGSSIATAGASTSGAQSYTGDTVLNGSYDAASFSAGAATLAGATSVTTTGDAALGTIAGGGNALAVTGGSVSLGAASGLASLTATGTTIATSGVSSTGAQSYTGATSLNGAYNTGGGAFTVNGAAGTVNAVSVATAGGSASFGTVGGAGGLTVNAGTGSVTLGAVNGIASLAVTGANIATTGAATLGAQNYTGATSLNGVYASSGGFTVSGAVTLAGATTVTTQGGNAVLGATSGLNALVVNVGTGNVTLGAASGLASLSVTGGTIVTAGASTSGAQSYTGATVLGGAYAAGSFAVNGATSLAGATTVTTTGGNVSLGNVSGSANFGVNTGTGTVSVGAVTGLASLTLSGATIATNGVSTVGSQSYTGATSLNGAYTTAGGAFTVAGATNLAGNTSVTTVNGAITLGTVDAAVAGSQGLALNAGSGSVALGNSGATRRLGATTVNAGSTVLNGGTYAANSLAFTGGTGATVRLTQGSTTFNTTLPGGAGGAISIQPDLVGTVNAQQNVTFTAGNGLTANSGDVTIGNAGTDAIRLGTMSVTGHDFTGATVKLAGTFTSVLSGSQAFSANTLDTLGNVNARVAGNESGPIRAGGSVTINAGGTGSGSIIAGGPVDLDYGSSVSRAITAQSNVSVSSSGGSITGPVTATGAVELVTTTGAISGSVNAGGAVTASTTSGSITGPITAGGAVSLATASGAISSTVTSGGSASLTSQSGAVGATVTGTGGVSVATNGNLTGSYTSPGAITLTSLRPIDVTVNGAVVTVTAPSGTVTGVFSEIHTNNTGTLFVNDQPVIGTGTTDARQIIIDTFVIPAGGRVAANGEIQLPTGLALGLIAPAGDGRSNQRPPVVVNSVSRLGELLRVGYTAIIIQLDDSNLEVEEELAGQ</sequence>
<comment type="caution">
    <text evidence="6">The sequence shown here is derived from an EMBL/GenBank/DDBJ whole genome shotgun (WGS) entry which is preliminary data.</text>
</comment>
<evidence type="ECO:0000313" key="7">
    <source>
        <dbReference type="Proteomes" id="UP000575241"/>
    </source>
</evidence>
<reference evidence="6 7" key="1">
    <citation type="submission" date="2020-08" db="EMBL/GenBank/DDBJ databases">
        <title>Functional genomics of gut bacteria from endangered species of beetles.</title>
        <authorList>
            <person name="Carlos-Shanley C."/>
        </authorList>
    </citation>
    <scope>NUCLEOTIDE SEQUENCE [LARGE SCALE GENOMIC DNA]</scope>
    <source>
        <strain evidence="6 7">S00224</strain>
    </source>
</reference>
<dbReference type="InterPro" id="IPR050909">
    <property type="entry name" value="Bact_Autotransporter_VF"/>
</dbReference>
<name>A0A7W7NQU5_9SPHN</name>
<dbReference type="SUPFAM" id="SSF51126">
    <property type="entry name" value="Pectin lyase-like"/>
    <property type="match status" value="7"/>
</dbReference>
<dbReference type="Proteomes" id="UP000575241">
    <property type="component" value="Unassembled WGS sequence"/>
</dbReference>
<accession>A0A7W7NQU5</accession>
<dbReference type="RefSeq" id="WP_184165319.1">
    <property type="nucleotide sequence ID" value="NZ_JACHLN010000002.1"/>
</dbReference>
<dbReference type="NCBIfam" id="TIGR01901">
    <property type="entry name" value="adhes_NPXG"/>
    <property type="match status" value="1"/>
</dbReference>
<comment type="subcellular location">
    <subcellularLocation>
        <location evidence="1">Secreted</location>
    </subcellularLocation>
</comment>